<sequence length="71" mass="8290">MKGCLPIKDKRIVPLLEQLEEQGWRIHSTKKGWLCYPPDKTKTAVAIHKTPSDSHWFESCLRLLRRSGFRA</sequence>
<reference evidence="1 3" key="1">
    <citation type="submission" date="2018-09" db="EMBL/GenBank/DDBJ databases">
        <title>Murine metabolic-syndrome-specific gut microbial biobank.</title>
        <authorList>
            <person name="Liu C."/>
        </authorList>
    </citation>
    <scope>NUCLEOTIDE SEQUENCE [LARGE SCALE GENOMIC DNA]</scope>
    <source>
        <strain evidence="1 3">WYJ21-P61</strain>
    </source>
</reference>
<dbReference type="Proteomes" id="UP000273889">
    <property type="component" value="Unassembled WGS sequence"/>
</dbReference>
<accession>A0A3A9AIT6</accession>
<dbReference type="Proteomes" id="UP000306798">
    <property type="component" value="Unassembled WGS sequence"/>
</dbReference>
<organism evidence="1 3">
    <name type="scientific">Bifidobacterium pseudolongum</name>
    <dbReference type="NCBI Taxonomy" id="1694"/>
    <lineage>
        <taxon>Bacteria</taxon>
        <taxon>Bacillati</taxon>
        <taxon>Actinomycetota</taxon>
        <taxon>Actinomycetes</taxon>
        <taxon>Bifidobacteriales</taxon>
        <taxon>Bifidobacteriaceae</taxon>
        <taxon>Bifidobacterium</taxon>
    </lineage>
</organism>
<name>A0A3A9AIT6_9BIFI</name>
<evidence type="ECO:0008006" key="5">
    <source>
        <dbReference type="Google" id="ProtNLM"/>
    </source>
</evidence>
<evidence type="ECO:0000313" key="2">
    <source>
        <dbReference type="EMBL" id="THG27147.1"/>
    </source>
</evidence>
<comment type="caution">
    <text evidence="1">The sequence shown here is derived from an EMBL/GenBank/DDBJ whole genome shotgun (WGS) entry which is preliminary data.</text>
</comment>
<protein>
    <recommendedName>
        <fullName evidence="5">Type II toxin-antitoxin system HicA family toxin</fullName>
    </recommendedName>
</protein>
<proteinExistence type="predicted"/>
<dbReference type="AlphaFoldDB" id="A0A3A9AIT6"/>
<evidence type="ECO:0000313" key="3">
    <source>
        <dbReference type="Proteomes" id="UP000273889"/>
    </source>
</evidence>
<gene>
    <name evidence="1" type="ORF">D7V89_07210</name>
    <name evidence="2" type="ORF">E5991_02345</name>
</gene>
<dbReference type="EMBL" id="SSTF01000005">
    <property type="protein sequence ID" value="THG27147.1"/>
    <property type="molecule type" value="Genomic_DNA"/>
</dbReference>
<dbReference type="EMBL" id="RAYV01000010">
    <property type="protein sequence ID" value="RKI87403.1"/>
    <property type="molecule type" value="Genomic_DNA"/>
</dbReference>
<reference evidence="2 4" key="2">
    <citation type="submission" date="2019-04" db="EMBL/GenBank/DDBJ databases">
        <title>Microbes associate with the intestines of laboratory mice.</title>
        <authorList>
            <person name="Navarre W."/>
            <person name="Wong E."/>
            <person name="Huang K.C."/>
            <person name="Tropini C."/>
            <person name="Ng K."/>
            <person name="Yu B."/>
        </authorList>
    </citation>
    <scope>NUCLEOTIDE SEQUENCE [LARGE SCALE GENOMIC DNA]</scope>
    <source>
        <strain evidence="2 4">NM87_A27A</strain>
    </source>
</reference>
<evidence type="ECO:0000313" key="1">
    <source>
        <dbReference type="EMBL" id="RKI87403.1"/>
    </source>
</evidence>
<evidence type="ECO:0000313" key="4">
    <source>
        <dbReference type="Proteomes" id="UP000306798"/>
    </source>
</evidence>